<organism evidence="1 2">
    <name type="scientific">Herbiconiux moechotypicola</name>
    <dbReference type="NCBI Taxonomy" id="637393"/>
    <lineage>
        <taxon>Bacteria</taxon>
        <taxon>Bacillati</taxon>
        <taxon>Actinomycetota</taxon>
        <taxon>Actinomycetes</taxon>
        <taxon>Micrococcales</taxon>
        <taxon>Microbacteriaceae</taxon>
        <taxon>Herbiconiux</taxon>
    </lineage>
</organism>
<sequence length="61" mass="6160">MGGGGASAFDLAGAFPVDVGHPDLVEDLQGEDKHLEDADIDAAVGHGLALGDPPDLNDSNY</sequence>
<evidence type="ECO:0000313" key="1">
    <source>
        <dbReference type="EMBL" id="GAA2236096.1"/>
    </source>
</evidence>
<accession>A0ABP5QHD4</accession>
<keyword evidence="2" id="KW-1185">Reference proteome</keyword>
<comment type="caution">
    <text evidence="1">The sequence shown here is derived from an EMBL/GenBank/DDBJ whole genome shotgun (WGS) entry which is preliminary data.</text>
</comment>
<dbReference type="EMBL" id="BAAAQY010000005">
    <property type="protein sequence ID" value="GAA2236096.1"/>
    <property type="molecule type" value="Genomic_DNA"/>
</dbReference>
<proteinExistence type="predicted"/>
<protein>
    <submittedName>
        <fullName evidence="1">Uncharacterized protein</fullName>
    </submittedName>
</protein>
<gene>
    <name evidence="1" type="ORF">GCM10009851_21380</name>
</gene>
<reference evidence="2" key="1">
    <citation type="journal article" date="2019" name="Int. J. Syst. Evol. Microbiol.">
        <title>The Global Catalogue of Microorganisms (GCM) 10K type strain sequencing project: providing services to taxonomists for standard genome sequencing and annotation.</title>
        <authorList>
            <consortium name="The Broad Institute Genomics Platform"/>
            <consortium name="The Broad Institute Genome Sequencing Center for Infectious Disease"/>
            <person name="Wu L."/>
            <person name="Ma J."/>
        </authorList>
    </citation>
    <scope>NUCLEOTIDE SEQUENCE [LARGE SCALE GENOMIC DNA]</scope>
    <source>
        <strain evidence="2">JCM 16117</strain>
    </source>
</reference>
<dbReference type="Proteomes" id="UP001500929">
    <property type="component" value="Unassembled WGS sequence"/>
</dbReference>
<name>A0ABP5QHD4_9MICO</name>
<evidence type="ECO:0000313" key="2">
    <source>
        <dbReference type="Proteomes" id="UP001500929"/>
    </source>
</evidence>